<evidence type="ECO:0000313" key="3">
    <source>
        <dbReference type="WBParaSite" id="PSU_v2.g10794.t1"/>
    </source>
</evidence>
<proteinExistence type="predicted"/>
<dbReference type="PANTHER" id="PTHR42881:SF2">
    <property type="entry name" value="PROLYL ENDOPEPTIDASE"/>
    <property type="match status" value="1"/>
</dbReference>
<dbReference type="Pfam" id="PF02897">
    <property type="entry name" value="Peptidase_S9_N"/>
    <property type="match status" value="1"/>
</dbReference>
<dbReference type="GO" id="GO:0005829">
    <property type="term" value="C:cytosol"/>
    <property type="evidence" value="ECO:0007669"/>
    <property type="project" value="TreeGrafter"/>
</dbReference>
<dbReference type="PANTHER" id="PTHR42881">
    <property type="entry name" value="PROLYL ENDOPEPTIDASE"/>
    <property type="match status" value="1"/>
</dbReference>
<accession>A0A914XU68</accession>
<dbReference type="SUPFAM" id="SSF50993">
    <property type="entry name" value="Peptidase/esterase 'gauge' domain"/>
    <property type="match status" value="1"/>
</dbReference>
<name>A0A914XU68_9BILA</name>
<dbReference type="GO" id="GO:0070012">
    <property type="term" value="F:oligopeptidase activity"/>
    <property type="evidence" value="ECO:0007669"/>
    <property type="project" value="TreeGrafter"/>
</dbReference>
<reference evidence="3" key="1">
    <citation type="submission" date="2022-11" db="UniProtKB">
        <authorList>
            <consortium name="WormBaseParasite"/>
        </authorList>
    </citation>
    <scope>IDENTIFICATION</scope>
</reference>
<dbReference type="WBParaSite" id="PSU_v2.g10794.t1">
    <property type="protein sequence ID" value="PSU_v2.g10794.t1"/>
    <property type="gene ID" value="PSU_v2.g10794"/>
</dbReference>
<sequence>MTLSISRLFTLCNRSAHVFLKANNSSRINLAKVISGISIPPSKYPLARRDELIVDDFHGTKVCDPYRWMENPDLPETQAWVTELNKISEPFLAQGKNREIINQKLTDLWNYEKYGCTEIQGEHYYYWYNSGLQNQSVLYQQKKYREKGTVFFDPNSLSADGTTALTQSCWTKDGKFWAYSLTEKGSDWMTLKV</sequence>
<dbReference type="GO" id="GO:0004252">
    <property type="term" value="F:serine-type endopeptidase activity"/>
    <property type="evidence" value="ECO:0007669"/>
    <property type="project" value="InterPro"/>
</dbReference>
<keyword evidence="2" id="KW-1185">Reference proteome</keyword>
<dbReference type="Proteomes" id="UP000887577">
    <property type="component" value="Unplaced"/>
</dbReference>
<feature type="domain" description="Peptidase S9A N-terminal" evidence="1">
    <location>
        <begin position="45"/>
        <end position="193"/>
    </location>
</feature>
<organism evidence="2 3">
    <name type="scientific">Panagrolaimus superbus</name>
    <dbReference type="NCBI Taxonomy" id="310955"/>
    <lineage>
        <taxon>Eukaryota</taxon>
        <taxon>Metazoa</taxon>
        <taxon>Ecdysozoa</taxon>
        <taxon>Nematoda</taxon>
        <taxon>Chromadorea</taxon>
        <taxon>Rhabditida</taxon>
        <taxon>Tylenchina</taxon>
        <taxon>Panagrolaimomorpha</taxon>
        <taxon>Panagrolaimoidea</taxon>
        <taxon>Panagrolaimidae</taxon>
        <taxon>Panagrolaimus</taxon>
    </lineage>
</organism>
<dbReference type="InterPro" id="IPR051167">
    <property type="entry name" value="Prolyl_oligopep/macrocyclase"/>
</dbReference>
<dbReference type="AlphaFoldDB" id="A0A914XU68"/>
<protein>
    <submittedName>
        <fullName evidence="3">Peptidase S9A N-terminal domain-containing protein</fullName>
    </submittedName>
</protein>
<evidence type="ECO:0000313" key="2">
    <source>
        <dbReference type="Proteomes" id="UP000887577"/>
    </source>
</evidence>
<dbReference type="InterPro" id="IPR029058">
    <property type="entry name" value="AB_hydrolase_fold"/>
</dbReference>
<dbReference type="InterPro" id="IPR023302">
    <property type="entry name" value="Pept_S9A_N"/>
</dbReference>
<evidence type="ECO:0000259" key="1">
    <source>
        <dbReference type="Pfam" id="PF02897"/>
    </source>
</evidence>
<dbReference type="Gene3D" id="3.40.50.1820">
    <property type="entry name" value="alpha/beta hydrolase"/>
    <property type="match status" value="1"/>
</dbReference>